<proteinExistence type="predicted"/>
<comment type="caution">
    <text evidence="1">The sequence shown here is derived from an EMBL/GenBank/DDBJ whole genome shotgun (WGS) entry which is preliminary data.</text>
</comment>
<reference evidence="1 2" key="1">
    <citation type="submission" date="2017-08" db="EMBL/GenBank/DDBJ databases">
        <title>Infants hospitalized years apart are colonized by the same room-sourced microbial strains.</title>
        <authorList>
            <person name="Brooks B."/>
            <person name="Olm M.R."/>
            <person name="Firek B.A."/>
            <person name="Baker R."/>
            <person name="Thomas B.C."/>
            <person name="Morowitz M.J."/>
            <person name="Banfield J.F."/>
        </authorList>
    </citation>
    <scope>NUCLEOTIDE SEQUENCE [LARGE SCALE GENOMIC DNA]</scope>
    <source>
        <strain evidence="1">S2_005_003_R2_41</strain>
    </source>
</reference>
<evidence type="ECO:0000313" key="2">
    <source>
        <dbReference type="Proteomes" id="UP000249135"/>
    </source>
</evidence>
<sequence length="166" mass="18299">MLRLVLGSGFSFAHSIDGLLKRFDLPIGLGPGGALSIEFQGDATIRGIGALDGGRELALGFSQIFGGALALIGKPFLLERQRCTDFLESRALGSKFFLDPPKKRFLLDQLGLRRTPVHISARPPSYNPGARDRPKSNAWPMLPMFETPVNRCFIMEKDRPLQGHRP</sequence>
<organism evidence="1 2">
    <name type="scientific">Variovorax paradoxus</name>
    <dbReference type="NCBI Taxonomy" id="34073"/>
    <lineage>
        <taxon>Bacteria</taxon>
        <taxon>Pseudomonadati</taxon>
        <taxon>Pseudomonadota</taxon>
        <taxon>Betaproteobacteria</taxon>
        <taxon>Burkholderiales</taxon>
        <taxon>Comamonadaceae</taxon>
        <taxon>Variovorax</taxon>
    </lineage>
</organism>
<evidence type="ECO:0000313" key="1">
    <source>
        <dbReference type="EMBL" id="PZQ74313.1"/>
    </source>
</evidence>
<dbReference type="AlphaFoldDB" id="A0A2W5S3N3"/>
<name>A0A2W5S3N3_VARPD</name>
<gene>
    <name evidence="1" type="ORF">DI563_12610</name>
</gene>
<dbReference type="EMBL" id="QFPP01000137">
    <property type="protein sequence ID" value="PZQ74313.1"/>
    <property type="molecule type" value="Genomic_DNA"/>
</dbReference>
<accession>A0A2W5S3N3</accession>
<protein>
    <submittedName>
        <fullName evidence="1">Uncharacterized protein</fullName>
    </submittedName>
</protein>
<dbReference type="Proteomes" id="UP000249135">
    <property type="component" value="Unassembled WGS sequence"/>
</dbReference>